<evidence type="ECO:0000256" key="1">
    <source>
        <dbReference type="SAM" id="Phobius"/>
    </source>
</evidence>
<keyword evidence="3" id="KW-1185">Reference proteome</keyword>
<proteinExistence type="predicted"/>
<dbReference type="EMBL" id="JABEZW010000007">
    <property type="protein sequence ID" value="MBA0770402.1"/>
    <property type="molecule type" value="Genomic_DNA"/>
</dbReference>
<feature type="transmembrane region" description="Helical" evidence="1">
    <location>
        <begin position="6"/>
        <end position="25"/>
    </location>
</feature>
<reference evidence="2 3" key="1">
    <citation type="journal article" date="2019" name="Genome Biol. Evol.">
        <title>Insights into the evolution of the New World diploid cottons (Gossypium, subgenus Houzingenia) based on genome sequencing.</title>
        <authorList>
            <person name="Grover C.E."/>
            <person name="Arick M.A. 2nd"/>
            <person name="Thrash A."/>
            <person name="Conover J.L."/>
            <person name="Sanders W.S."/>
            <person name="Peterson D.G."/>
            <person name="Frelichowski J.E."/>
            <person name="Scheffler J.A."/>
            <person name="Scheffler B.E."/>
            <person name="Wendel J.F."/>
        </authorList>
    </citation>
    <scope>NUCLEOTIDE SEQUENCE [LARGE SCALE GENOMIC DNA]</scope>
    <source>
        <strain evidence="2">8</strain>
        <tissue evidence="2">Leaf</tissue>
    </source>
</reference>
<dbReference type="AlphaFoldDB" id="A0A7J9EBL4"/>
<gene>
    <name evidence="2" type="ORF">Gotri_019046</name>
</gene>
<evidence type="ECO:0000313" key="2">
    <source>
        <dbReference type="EMBL" id="MBA0770402.1"/>
    </source>
</evidence>
<protein>
    <submittedName>
        <fullName evidence="2">Uncharacterized protein</fullName>
    </submittedName>
</protein>
<dbReference type="Proteomes" id="UP000593568">
    <property type="component" value="Unassembled WGS sequence"/>
</dbReference>
<evidence type="ECO:0000313" key="3">
    <source>
        <dbReference type="Proteomes" id="UP000593568"/>
    </source>
</evidence>
<keyword evidence="1" id="KW-0472">Membrane</keyword>
<keyword evidence="1" id="KW-1133">Transmembrane helix</keyword>
<comment type="caution">
    <text evidence="2">The sequence shown here is derived from an EMBL/GenBank/DDBJ whole genome shotgun (WGS) entry which is preliminary data.</text>
</comment>
<organism evidence="2 3">
    <name type="scientific">Gossypium trilobum</name>
    <dbReference type="NCBI Taxonomy" id="34281"/>
    <lineage>
        <taxon>Eukaryota</taxon>
        <taxon>Viridiplantae</taxon>
        <taxon>Streptophyta</taxon>
        <taxon>Embryophyta</taxon>
        <taxon>Tracheophyta</taxon>
        <taxon>Spermatophyta</taxon>
        <taxon>Magnoliopsida</taxon>
        <taxon>eudicotyledons</taxon>
        <taxon>Gunneridae</taxon>
        <taxon>Pentapetalae</taxon>
        <taxon>rosids</taxon>
        <taxon>malvids</taxon>
        <taxon>Malvales</taxon>
        <taxon>Malvaceae</taxon>
        <taxon>Malvoideae</taxon>
        <taxon>Gossypium</taxon>
    </lineage>
</organism>
<sequence>MTVLVRKKMGMILDILIVMIIGAYLGQKMMKILMFIEEVGFPYTIQTQQVHTFILGYCLKMVINLNSQFVST</sequence>
<keyword evidence="1" id="KW-0812">Transmembrane</keyword>
<name>A0A7J9EBL4_9ROSI</name>
<accession>A0A7J9EBL4</accession>